<dbReference type="HOGENOM" id="CLU_2219406_0_0_0"/>
<evidence type="ECO:0000313" key="1">
    <source>
        <dbReference type="EMBL" id="ADW67411.1"/>
    </source>
</evidence>
<evidence type="ECO:0000313" key="2">
    <source>
        <dbReference type="Proteomes" id="UP000000343"/>
    </source>
</evidence>
<dbReference type="PaxDb" id="1198114-AciX9_0339"/>
<reference evidence="2" key="1">
    <citation type="submission" date="2011-01" db="EMBL/GenBank/DDBJ databases">
        <title>Complete sequence of chromosome of Acidobacterium sp. MP5ACTX9.</title>
        <authorList>
            <consortium name="US DOE Joint Genome Institute"/>
            <person name="Lucas S."/>
            <person name="Copeland A."/>
            <person name="Lapidus A."/>
            <person name="Cheng J.-F."/>
            <person name="Goodwin L."/>
            <person name="Pitluck S."/>
            <person name="Teshima H."/>
            <person name="Detter J.C."/>
            <person name="Han C."/>
            <person name="Tapia R."/>
            <person name="Land M."/>
            <person name="Hauser L."/>
            <person name="Kyrpides N."/>
            <person name="Ivanova N."/>
            <person name="Ovchinnikova G."/>
            <person name="Pagani I."/>
            <person name="Rawat S.R."/>
            <person name="Mannisto M."/>
            <person name="Haggblom M.M."/>
            <person name="Woyke T."/>
        </authorList>
    </citation>
    <scope>NUCLEOTIDE SEQUENCE [LARGE SCALE GENOMIC DNA]</scope>
    <source>
        <strain evidence="2">MP5ACTX9</strain>
    </source>
</reference>
<dbReference type="KEGG" id="acm:AciX9_0339"/>
<sequence>MGLTIAAIRTGFDAVGTLPEGAFHTTLDEQLICPKCDASYNLIVDYQASVGRHFGEESRKLIMLLKKAIFMGHSDGHRVVHFETSGVVVRSFGVEVEKKRIVKGSDLIQ</sequence>
<dbReference type="AlphaFoldDB" id="E8WWT3"/>
<gene>
    <name evidence="1" type="ordered locus">AciX9_0339</name>
</gene>
<proteinExistence type="predicted"/>
<dbReference type="EMBL" id="CP002480">
    <property type="protein sequence ID" value="ADW67411.1"/>
    <property type="molecule type" value="Genomic_DNA"/>
</dbReference>
<dbReference type="eggNOG" id="ENOG503459J">
    <property type="taxonomic scope" value="Bacteria"/>
</dbReference>
<protein>
    <submittedName>
        <fullName evidence="1">Uncharacterized protein</fullName>
    </submittedName>
</protein>
<dbReference type="Proteomes" id="UP000000343">
    <property type="component" value="Chromosome"/>
</dbReference>
<dbReference type="STRING" id="1198114.AciX9_0339"/>
<accession>E8WWT3</accession>
<keyword evidence="2" id="KW-1185">Reference proteome</keyword>
<name>E8WWT3_GRATM</name>
<organism evidence="2">
    <name type="scientific">Granulicella tundricola (strain ATCC BAA-1859 / DSM 23138 / MP5ACTX9)</name>
    <dbReference type="NCBI Taxonomy" id="1198114"/>
    <lineage>
        <taxon>Bacteria</taxon>
        <taxon>Pseudomonadati</taxon>
        <taxon>Acidobacteriota</taxon>
        <taxon>Terriglobia</taxon>
        <taxon>Terriglobales</taxon>
        <taxon>Acidobacteriaceae</taxon>
        <taxon>Granulicella</taxon>
    </lineage>
</organism>
<dbReference type="RefSeq" id="WP_013578739.1">
    <property type="nucleotide sequence ID" value="NC_015064.1"/>
</dbReference>